<dbReference type="EMBL" id="JPMV01000039">
    <property type="protein sequence ID" value="KGI79816.1"/>
    <property type="molecule type" value="Genomic_DNA"/>
</dbReference>
<keyword evidence="1" id="KW-1133">Transmembrane helix</keyword>
<sequence length="208" mass="23090">MASQREQPNAPGPDTVGITPAVFDLGKRLRRNALAGGLVLGPFGVLVLLGSITDNVDGPTAARVFAGVFGAALVGIAVLIALLWPVISRPQQLVIEHTGIRWHDPRGRPFTIRWEELAEIAIHRKWTPPKFGHSSAQVRVDLFPAGHDFRRRHPELEHLLRNDEPRPRYRLALGPNKTAATIVDEGIQRFQPRLHRGIHEENRPSGAR</sequence>
<proteinExistence type="predicted"/>
<reference evidence="2 5" key="2">
    <citation type="submission" date="2017-08" db="EMBL/GenBank/DDBJ databases">
        <title>The complete genome sequence of moderately halophilic actinomycete Actinopolyspora erythraea YIM 90600, the producer of novel erythromycin, novel actinopolysporins A-C and tubercidin.</title>
        <authorList>
            <person name="Yin M."/>
            <person name="Tang S."/>
        </authorList>
    </citation>
    <scope>NUCLEOTIDE SEQUENCE [LARGE SCALE GENOMIC DNA]</scope>
    <source>
        <strain evidence="2 5">YIM 90600</strain>
    </source>
</reference>
<evidence type="ECO:0000313" key="2">
    <source>
        <dbReference type="EMBL" id="ASU78049.1"/>
    </source>
</evidence>
<accession>A0A099D1J7</accession>
<name>A0A099D1J7_9ACTN</name>
<feature type="transmembrane region" description="Helical" evidence="1">
    <location>
        <begin position="64"/>
        <end position="87"/>
    </location>
</feature>
<dbReference type="HOGENOM" id="CLU_1465272_0_0_11"/>
<keyword evidence="4" id="KW-1185">Reference proteome</keyword>
<dbReference type="AlphaFoldDB" id="A0A099D1J7"/>
<reference evidence="3 4" key="1">
    <citation type="journal article" date="2014" name="PLoS ONE">
        <title>Identification and Characterization of a New Erythromycin Biosynthetic Gene Cluster in Actinopolyspora erythraea YIM90600, a Novel Erythronolide-Producing Halophilic Actinomycete Isolated from Salt Field.</title>
        <authorList>
            <person name="Chen D."/>
            <person name="Feng J."/>
            <person name="Huang L."/>
            <person name="Zhang Q."/>
            <person name="Wu J."/>
            <person name="Zhu X."/>
            <person name="Duan Y."/>
            <person name="Xu Z."/>
        </authorList>
    </citation>
    <scope>NUCLEOTIDE SEQUENCE [LARGE SCALE GENOMIC DNA]</scope>
    <source>
        <strain evidence="3 4">YIM90600</strain>
    </source>
</reference>
<dbReference type="Proteomes" id="UP000215043">
    <property type="component" value="Chromosome"/>
</dbReference>
<protein>
    <recommendedName>
        <fullName evidence="6">PH domain-containing protein</fullName>
    </recommendedName>
</protein>
<dbReference type="KEGG" id="aey:CDG81_06705"/>
<evidence type="ECO:0000313" key="5">
    <source>
        <dbReference type="Proteomes" id="UP000215043"/>
    </source>
</evidence>
<dbReference type="OrthoDB" id="3517652at2"/>
<dbReference type="Proteomes" id="UP000029737">
    <property type="component" value="Unassembled WGS sequence"/>
</dbReference>
<evidence type="ECO:0000313" key="4">
    <source>
        <dbReference type="Proteomes" id="UP000029737"/>
    </source>
</evidence>
<evidence type="ECO:0000313" key="3">
    <source>
        <dbReference type="EMBL" id="KGI79816.1"/>
    </source>
</evidence>
<keyword evidence="1" id="KW-0812">Transmembrane</keyword>
<evidence type="ECO:0008006" key="6">
    <source>
        <dbReference type="Google" id="ProtNLM"/>
    </source>
</evidence>
<organism evidence="2 5">
    <name type="scientific">Actinopolyspora erythraea</name>
    <dbReference type="NCBI Taxonomy" id="414996"/>
    <lineage>
        <taxon>Bacteria</taxon>
        <taxon>Bacillati</taxon>
        <taxon>Actinomycetota</taxon>
        <taxon>Actinomycetes</taxon>
        <taxon>Actinopolysporales</taxon>
        <taxon>Actinopolysporaceae</taxon>
        <taxon>Actinopolyspora</taxon>
    </lineage>
</organism>
<gene>
    <name evidence="2" type="ORF">CDG81_06705</name>
    <name evidence="3" type="ORF">IL38_21735</name>
</gene>
<feature type="transmembrane region" description="Helical" evidence="1">
    <location>
        <begin position="33"/>
        <end position="52"/>
    </location>
</feature>
<keyword evidence="1" id="KW-0472">Membrane</keyword>
<dbReference type="eggNOG" id="ENOG5033170">
    <property type="taxonomic scope" value="Bacteria"/>
</dbReference>
<evidence type="ECO:0000256" key="1">
    <source>
        <dbReference type="SAM" id="Phobius"/>
    </source>
</evidence>
<dbReference type="RefSeq" id="WP_043577489.1">
    <property type="nucleotide sequence ID" value="NZ_CP022752.1"/>
</dbReference>
<dbReference type="EMBL" id="CP022752">
    <property type="protein sequence ID" value="ASU78049.1"/>
    <property type="molecule type" value="Genomic_DNA"/>
</dbReference>